<evidence type="ECO:0000256" key="1">
    <source>
        <dbReference type="SAM" id="Phobius"/>
    </source>
</evidence>
<feature type="transmembrane region" description="Helical" evidence="1">
    <location>
        <begin position="69"/>
        <end position="92"/>
    </location>
</feature>
<comment type="caution">
    <text evidence="3">The sequence shown here is derived from an EMBL/GenBank/DDBJ whole genome shotgun (WGS) entry which is preliminary data.</text>
</comment>
<accession>A0A0G0WQK6</accession>
<feature type="domain" description="VTT" evidence="2">
    <location>
        <begin position="54"/>
        <end position="166"/>
    </location>
</feature>
<evidence type="ECO:0000259" key="2">
    <source>
        <dbReference type="Pfam" id="PF09335"/>
    </source>
</evidence>
<dbReference type="InterPro" id="IPR032816">
    <property type="entry name" value="VTT_dom"/>
</dbReference>
<feature type="transmembrane region" description="Helical" evidence="1">
    <location>
        <begin position="113"/>
        <end position="138"/>
    </location>
</feature>
<evidence type="ECO:0000313" key="3">
    <source>
        <dbReference type="EMBL" id="KKR86750.1"/>
    </source>
</evidence>
<keyword evidence="1" id="KW-0472">Membrane</keyword>
<dbReference type="AlphaFoldDB" id="A0A0G0WQK6"/>
<protein>
    <submittedName>
        <fullName evidence="3">Putative membrane protein</fullName>
    </submittedName>
</protein>
<keyword evidence="1" id="KW-0812">Transmembrane</keyword>
<evidence type="ECO:0000313" key="4">
    <source>
        <dbReference type="Proteomes" id="UP000033858"/>
    </source>
</evidence>
<feature type="transmembrane region" description="Helical" evidence="1">
    <location>
        <begin position="144"/>
        <end position="168"/>
    </location>
</feature>
<name>A0A0G0WQK6_9BACT</name>
<proteinExistence type="predicted"/>
<gene>
    <name evidence="3" type="ORF">UU32_C0011G0005</name>
</gene>
<keyword evidence="1" id="KW-1133">Transmembrane helix</keyword>
<dbReference type="PANTHER" id="PTHR42709">
    <property type="entry name" value="ALKALINE PHOSPHATASE LIKE PROTEIN"/>
    <property type="match status" value="1"/>
</dbReference>
<sequence length="169" mass="18074">MIKYKKFAGLILALALSVVIFVYRDKFTNLQGYGYLGLFIISVLGNATIVLPTPVVLTAFLGGGILNPLWVSIVVSLGATIGELTGYVAGVSGKHLINEGGKIQKVKKWMEKYGLWTLFVLAAIPNPFFDLAGIVAGATGVKVYKYFIIVTLGKLIKFGSISFLGAGLL</sequence>
<dbReference type="Pfam" id="PF09335">
    <property type="entry name" value="VTT_dom"/>
    <property type="match status" value="1"/>
</dbReference>
<organism evidence="3 4">
    <name type="scientific">Candidatus Woesebacteria bacterium GW2011_GWB1_41_10</name>
    <dbReference type="NCBI Taxonomy" id="1618577"/>
    <lineage>
        <taxon>Bacteria</taxon>
        <taxon>Candidatus Woeseibacteriota</taxon>
    </lineage>
</organism>
<feature type="transmembrane region" description="Helical" evidence="1">
    <location>
        <begin position="6"/>
        <end position="23"/>
    </location>
</feature>
<feature type="transmembrane region" description="Helical" evidence="1">
    <location>
        <begin position="35"/>
        <end position="57"/>
    </location>
</feature>
<dbReference type="InterPro" id="IPR051311">
    <property type="entry name" value="DedA_domain"/>
</dbReference>
<reference evidence="3 4" key="1">
    <citation type="journal article" date="2015" name="Nature">
        <title>rRNA introns, odd ribosomes, and small enigmatic genomes across a large radiation of phyla.</title>
        <authorList>
            <person name="Brown C.T."/>
            <person name="Hug L.A."/>
            <person name="Thomas B.C."/>
            <person name="Sharon I."/>
            <person name="Castelle C.J."/>
            <person name="Singh A."/>
            <person name="Wilkins M.J."/>
            <person name="Williams K.H."/>
            <person name="Banfield J.F."/>
        </authorList>
    </citation>
    <scope>NUCLEOTIDE SEQUENCE [LARGE SCALE GENOMIC DNA]</scope>
</reference>
<dbReference type="EMBL" id="LCAE01000011">
    <property type="protein sequence ID" value="KKR86750.1"/>
    <property type="molecule type" value="Genomic_DNA"/>
</dbReference>
<dbReference type="Proteomes" id="UP000033858">
    <property type="component" value="Unassembled WGS sequence"/>
</dbReference>